<organism evidence="3">
    <name type="scientific">Dissoconium aciculare CBS 342.82</name>
    <dbReference type="NCBI Taxonomy" id="1314786"/>
    <lineage>
        <taxon>Eukaryota</taxon>
        <taxon>Fungi</taxon>
        <taxon>Dikarya</taxon>
        <taxon>Ascomycota</taxon>
        <taxon>Pezizomycotina</taxon>
        <taxon>Dothideomycetes</taxon>
        <taxon>Dothideomycetidae</taxon>
        <taxon>Mycosphaerellales</taxon>
        <taxon>Dissoconiaceae</taxon>
        <taxon>Dissoconium</taxon>
    </lineage>
</organism>
<keyword evidence="2" id="KW-1185">Reference proteome</keyword>
<protein>
    <submittedName>
        <fullName evidence="3">Uncharacterized protein</fullName>
    </submittedName>
</protein>
<accession>A0A6J3LZW0</accession>
<feature type="transmembrane region" description="Helical" evidence="1">
    <location>
        <begin position="20"/>
        <end position="45"/>
    </location>
</feature>
<keyword evidence="1" id="KW-0812">Transmembrane</keyword>
<keyword evidence="1" id="KW-1133">Transmembrane helix</keyword>
<evidence type="ECO:0000256" key="1">
    <source>
        <dbReference type="SAM" id="Phobius"/>
    </source>
</evidence>
<dbReference type="RefSeq" id="XP_033458361.1">
    <property type="nucleotide sequence ID" value="XM_033607836.1"/>
</dbReference>
<name>A0A6J3LZW0_9PEZI</name>
<keyword evidence="1" id="KW-0472">Membrane</keyword>
<evidence type="ECO:0000313" key="2">
    <source>
        <dbReference type="Proteomes" id="UP000504637"/>
    </source>
</evidence>
<sequence>MALPRWTSERIVSELQKFLYFAIIGVIVSTIHVISSSITTACFGFGAGKVRSKSRAARFQSWLGGHITDKTEYSTPSGKWILMSTRFWPITVMVEMACSMALMITLVYLLQFVDRVAFDNYYHDQLAWPWDRLSKW</sequence>
<feature type="transmembrane region" description="Helical" evidence="1">
    <location>
        <begin position="87"/>
        <end position="110"/>
    </location>
</feature>
<dbReference type="Proteomes" id="UP000504637">
    <property type="component" value="Unplaced"/>
</dbReference>
<dbReference type="AlphaFoldDB" id="A0A6J3LZW0"/>
<proteinExistence type="predicted"/>
<reference evidence="3" key="3">
    <citation type="submission" date="2025-08" db="UniProtKB">
        <authorList>
            <consortium name="RefSeq"/>
        </authorList>
    </citation>
    <scope>IDENTIFICATION</scope>
    <source>
        <strain evidence="3">CBS 342.82</strain>
    </source>
</reference>
<evidence type="ECO:0000313" key="3">
    <source>
        <dbReference type="RefSeq" id="XP_033458361.1"/>
    </source>
</evidence>
<reference evidence="3" key="1">
    <citation type="submission" date="2020-01" db="EMBL/GenBank/DDBJ databases">
        <authorList>
            <consortium name="DOE Joint Genome Institute"/>
            <person name="Haridas S."/>
            <person name="Albert R."/>
            <person name="Binder M."/>
            <person name="Bloem J."/>
            <person name="Labutti K."/>
            <person name="Salamov A."/>
            <person name="Andreopoulos B."/>
            <person name="Baker S.E."/>
            <person name="Barry K."/>
            <person name="Bills G."/>
            <person name="Bluhm B.H."/>
            <person name="Cannon C."/>
            <person name="Castanera R."/>
            <person name="Culley D.E."/>
            <person name="Daum C."/>
            <person name="Ezra D."/>
            <person name="Gonzalez J.B."/>
            <person name="Henrissat B."/>
            <person name="Kuo A."/>
            <person name="Liang C."/>
            <person name="Lipzen A."/>
            <person name="Lutzoni F."/>
            <person name="Magnuson J."/>
            <person name="Mondo S."/>
            <person name="Nolan M."/>
            <person name="Ohm R."/>
            <person name="Pangilinan J."/>
            <person name="Park H.-J."/>
            <person name="Ramirez L."/>
            <person name="Alfaro M."/>
            <person name="Sun H."/>
            <person name="Tritt A."/>
            <person name="Yoshinaga Y."/>
            <person name="Zwiers L.-H."/>
            <person name="Turgeon B.G."/>
            <person name="Goodwin S.B."/>
            <person name="Spatafora J.W."/>
            <person name="Crous P.W."/>
            <person name="Grigoriev I.V."/>
        </authorList>
    </citation>
    <scope>NUCLEOTIDE SEQUENCE</scope>
    <source>
        <strain evidence="3">CBS 342.82</strain>
    </source>
</reference>
<gene>
    <name evidence="3" type="ORF">K489DRAFT_411696</name>
</gene>
<dbReference type="GeneID" id="54365635"/>
<reference evidence="3" key="2">
    <citation type="submission" date="2020-04" db="EMBL/GenBank/DDBJ databases">
        <authorList>
            <consortium name="NCBI Genome Project"/>
        </authorList>
    </citation>
    <scope>NUCLEOTIDE SEQUENCE</scope>
    <source>
        <strain evidence="3">CBS 342.82</strain>
    </source>
</reference>